<reference evidence="2 3" key="1">
    <citation type="submission" date="2020-06" db="EMBL/GenBank/DDBJ databases">
        <title>Transcriptomic and genomic resources for Thalictrum thalictroides and T. hernandezii: Facilitating candidate gene discovery in an emerging model plant lineage.</title>
        <authorList>
            <person name="Arias T."/>
            <person name="Riano-Pachon D.M."/>
            <person name="Di Stilio V.S."/>
        </authorList>
    </citation>
    <scope>NUCLEOTIDE SEQUENCE [LARGE SCALE GENOMIC DNA]</scope>
    <source>
        <strain evidence="3">cv. WT478/WT964</strain>
        <tissue evidence="2">Leaves</tissue>
    </source>
</reference>
<name>A0A7J6W5P6_THATH</name>
<feature type="compositionally biased region" description="Low complexity" evidence="1">
    <location>
        <begin position="7"/>
        <end position="19"/>
    </location>
</feature>
<sequence>MQLNGRTSSPSSGPKSTSGHNSRTDCNEGDNCRVDLASSSTVSREKDTCIASNTLPLCQLKEILEC</sequence>
<proteinExistence type="predicted"/>
<dbReference type="Proteomes" id="UP000554482">
    <property type="component" value="Unassembled WGS sequence"/>
</dbReference>
<protein>
    <submittedName>
        <fullName evidence="2">Uncharacterized protein</fullName>
    </submittedName>
</protein>
<organism evidence="2 3">
    <name type="scientific">Thalictrum thalictroides</name>
    <name type="common">Rue-anemone</name>
    <name type="synonym">Anemone thalictroides</name>
    <dbReference type="NCBI Taxonomy" id="46969"/>
    <lineage>
        <taxon>Eukaryota</taxon>
        <taxon>Viridiplantae</taxon>
        <taxon>Streptophyta</taxon>
        <taxon>Embryophyta</taxon>
        <taxon>Tracheophyta</taxon>
        <taxon>Spermatophyta</taxon>
        <taxon>Magnoliopsida</taxon>
        <taxon>Ranunculales</taxon>
        <taxon>Ranunculaceae</taxon>
        <taxon>Thalictroideae</taxon>
        <taxon>Thalictrum</taxon>
    </lineage>
</organism>
<keyword evidence="3" id="KW-1185">Reference proteome</keyword>
<accession>A0A7J6W5P6</accession>
<feature type="region of interest" description="Disordered" evidence="1">
    <location>
        <begin position="1"/>
        <end position="30"/>
    </location>
</feature>
<evidence type="ECO:0000256" key="1">
    <source>
        <dbReference type="SAM" id="MobiDB-lite"/>
    </source>
</evidence>
<gene>
    <name evidence="2" type="ORF">FRX31_018049</name>
</gene>
<comment type="caution">
    <text evidence="2">The sequence shown here is derived from an EMBL/GenBank/DDBJ whole genome shotgun (WGS) entry which is preliminary data.</text>
</comment>
<dbReference type="OrthoDB" id="755659at2759"/>
<dbReference type="AlphaFoldDB" id="A0A7J6W5P6"/>
<evidence type="ECO:0000313" key="3">
    <source>
        <dbReference type="Proteomes" id="UP000554482"/>
    </source>
</evidence>
<dbReference type="EMBL" id="JABWDY010021466">
    <property type="protein sequence ID" value="KAF5192363.1"/>
    <property type="molecule type" value="Genomic_DNA"/>
</dbReference>
<evidence type="ECO:0000313" key="2">
    <source>
        <dbReference type="EMBL" id="KAF5192363.1"/>
    </source>
</evidence>